<evidence type="ECO:0000256" key="1">
    <source>
        <dbReference type="SAM" id="MobiDB-lite"/>
    </source>
</evidence>
<comment type="caution">
    <text evidence="3">The sequence shown here is derived from an EMBL/GenBank/DDBJ whole genome shotgun (WGS) entry which is preliminary data.</text>
</comment>
<organism evidence="3 4">
    <name type="scientific">Rotaria socialis</name>
    <dbReference type="NCBI Taxonomy" id="392032"/>
    <lineage>
        <taxon>Eukaryota</taxon>
        <taxon>Metazoa</taxon>
        <taxon>Spiralia</taxon>
        <taxon>Gnathifera</taxon>
        <taxon>Rotifera</taxon>
        <taxon>Eurotatoria</taxon>
        <taxon>Bdelloidea</taxon>
        <taxon>Philodinida</taxon>
        <taxon>Philodinidae</taxon>
        <taxon>Rotaria</taxon>
    </lineage>
</organism>
<accession>A0A818W0T4</accession>
<dbReference type="Proteomes" id="UP000663869">
    <property type="component" value="Unassembled WGS sequence"/>
</dbReference>
<gene>
    <name evidence="3" type="ORF">FME351_LOCUS28913</name>
</gene>
<proteinExistence type="predicted"/>
<dbReference type="PANTHER" id="PTHR47160">
    <property type="entry name" value="PUTATIVE-RELATED"/>
    <property type="match status" value="1"/>
</dbReference>
<evidence type="ECO:0000313" key="4">
    <source>
        <dbReference type="Proteomes" id="UP000663869"/>
    </source>
</evidence>
<sequence>MLLETANNIDSLIHIIFANLGDDRILIFASDEQLNILQNAREFIVDGTFKVVPEIFYQLYIIHSVHRDHVIPVIYVLLHRKNADTYYRLINKILKFAPRWSPRSIMLDFEQACIGVYQTMFPTVLLSGCYFHLRQSIHRKLQALRHKNQYESDPLFAHNVHKIAALAFLEPTNVINGFEHLSIDLGDDYETILDYFEETYIVEILKPHNSVYSSVIHTNTNDAQAECSTSTSSEDSSGDESDSSDNTDSSNINEAKPKRRKKKDEATKSLSTLAITTNANLPNLPLSSLTTLTIKQIHSNCLMIENIDKKLITS</sequence>
<protein>
    <recommendedName>
        <fullName evidence="2">MULE transposase domain-containing protein</fullName>
    </recommendedName>
</protein>
<dbReference type="PANTHER" id="PTHR47160:SF8">
    <property type="entry name" value="MULE TRANSPOSASE DOMAIN-CONTAINING PROTEIN"/>
    <property type="match status" value="1"/>
</dbReference>
<feature type="compositionally biased region" description="Acidic residues" evidence="1">
    <location>
        <begin position="236"/>
        <end position="245"/>
    </location>
</feature>
<feature type="domain" description="MULE transposase" evidence="2">
    <location>
        <begin position="45"/>
        <end position="135"/>
    </location>
</feature>
<dbReference type="EMBL" id="CAJNYU010004025">
    <property type="protein sequence ID" value="CAF3718789.1"/>
    <property type="molecule type" value="Genomic_DNA"/>
</dbReference>
<dbReference type="InterPro" id="IPR018289">
    <property type="entry name" value="MULE_transposase_dom"/>
</dbReference>
<name>A0A818W0T4_9BILA</name>
<dbReference type="Pfam" id="PF10551">
    <property type="entry name" value="MULE"/>
    <property type="match status" value="1"/>
</dbReference>
<feature type="region of interest" description="Disordered" evidence="1">
    <location>
        <begin position="225"/>
        <end position="266"/>
    </location>
</feature>
<dbReference type="AlphaFoldDB" id="A0A818W0T4"/>
<evidence type="ECO:0000259" key="2">
    <source>
        <dbReference type="Pfam" id="PF10551"/>
    </source>
</evidence>
<reference evidence="3" key="1">
    <citation type="submission" date="2021-02" db="EMBL/GenBank/DDBJ databases">
        <authorList>
            <person name="Nowell W R."/>
        </authorList>
    </citation>
    <scope>NUCLEOTIDE SEQUENCE</scope>
</reference>
<evidence type="ECO:0000313" key="3">
    <source>
        <dbReference type="EMBL" id="CAF3718789.1"/>
    </source>
</evidence>